<keyword evidence="3" id="KW-0238">DNA-binding</keyword>
<dbReference type="SUPFAM" id="SSF54616">
    <property type="entry name" value="DNA-binding domain of Mlu1-box binding protein MBP1"/>
    <property type="match status" value="1"/>
</dbReference>
<evidence type="ECO:0000256" key="3">
    <source>
        <dbReference type="ARBA" id="ARBA00023125"/>
    </source>
</evidence>
<dbReference type="PROSITE" id="PS51299">
    <property type="entry name" value="HTH_APSES"/>
    <property type="match status" value="1"/>
</dbReference>
<feature type="compositionally biased region" description="Polar residues" evidence="5">
    <location>
        <begin position="408"/>
        <end position="420"/>
    </location>
</feature>
<name>A0A1U7LHD5_NEOID</name>
<dbReference type="OrthoDB" id="5407653at2759"/>
<dbReference type="Proteomes" id="UP000186594">
    <property type="component" value="Unassembled WGS sequence"/>
</dbReference>
<feature type="region of interest" description="Disordered" evidence="5">
    <location>
        <begin position="57"/>
        <end position="77"/>
    </location>
</feature>
<accession>A0A1U7LHD5</accession>
<dbReference type="Pfam" id="PF04383">
    <property type="entry name" value="KilA-N"/>
    <property type="match status" value="1"/>
</dbReference>
<keyword evidence="8" id="KW-1185">Reference proteome</keyword>
<keyword evidence="2" id="KW-0805">Transcription regulation</keyword>
<comment type="similarity">
    <text evidence="1">Belongs to the EFG1/PHD1/stuA family.</text>
</comment>
<dbReference type="GO" id="GO:0045944">
    <property type="term" value="P:positive regulation of transcription by RNA polymerase II"/>
    <property type="evidence" value="ECO:0007669"/>
    <property type="project" value="TreeGrafter"/>
</dbReference>
<dbReference type="InterPro" id="IPR018004">
    <property type="entry name" value="KilA/APSES_HTH"/>
</dbReference>
<feature type="compositionally biased region" description="Acidic residues" evidence="5">
    <location>
        <begin position="348"/>
        <end position="361"/>
    </location>
</feature>
<feature type="compositionally biased region" description="Pro residues" evidence="5">
    <location>
        <begin position="1"/>
        <end position="12"/>
    </location>
</feature>
<dbReference type="InterPro" id="IPR036887">
    <property type="entry name" value="HTH_APSES_sf"/>
</dbReference>
<dbReference type="GO" id="GO:0005634">
    <property type="term" value="C:nucleus"/>
    <property type="evidence" value="ECO:0007669"/>
    <property type="project" value="TreeGrafter"/>
</dbReference>
<feature type="region of interest" description="Disordered" evidence="5">
    <location>
        <begin position="329"/>
        <end position="371"/>
    </location>
</feature>
<proteinExistence type="inferred from homology"/>
<dbReference type="STRING" id="1198029.A0A1U7LHD5"/>
<evidence type="ECO:0000256" key="5">
    <source>
        <dbReference type="SAM" id="MobiDB-lite"/>
    </source>
</evidence>
<evidence type="ECO:0000256" key="4">
    <source>
        <dbReference type="ARBA" id="ARBA00023163"/>
    </source>
</evidence>
<protein>
    <submittedName>
        <fullName evidence="7">Cell pattern formation-associated protein stuA</fullName>
    </submittedName>
</protein>
<sequence length="539" mass="60553">LPPPPKHSPPPTNFFKPPAGFFATPPSNTVLPANSALKAMAFNHYAVPHDSQALRGQLQEQVRQGQRPGPKSKSTSVTTALWEDEGTVVFQVDRDGAVVARREDNDFINGTKLLNVTGMSRGRRDGILKGEKERYVIKVGAMHLKGVWVPYHRALFLACRENIVEYLYPLFHNHIKQFCFERNNREHTHAMIQACQNRPIRPDSRRSLQSVLAHSPLQNPPNIPTPPGTSVGVTNAIAHDNWNSDWSGNSGALVHHAPQTPLHTPPQELTDSRVSMQQQPQRVDLERFGLIHQQILDSRNQMSQQFISPQYRDFNPSGLEQAFIFSEPFELAPPPADPAQLDPLDPTQLEDEDPPEEDTETPDSNRSSEIPPTITNFHDNSSPFNNQPGFQQVPAYFSQHFPPEFAPSTPQSHSLQSQQEPPFHATLGRDRSQISADTYICPRPPPHQRSQSEIIPPTNNWSVWTPPCPPLSRKRNSSSYTEDAALINLHVAEFDNKRRKTNVDVNTNPSTKEESAPLLLLDSQFPPYVRDSTSSHRSI</sequence>
<evidence type="ECO:0000256" key="1">
    <source>
        <dbReference type="ARBA" id="ARBA00007247"/>
    </source>
</evidence>
<feature type="region of interest" description="Disordered" evidence="5">
    <location>
        <begin position="401"/>
        <end position="423"/>
    </location>
</feature>
<dbReference type="EMBL" id="LXFE01003926">
    <property type="protein sequence ID" value="OLL22070.1"/>
    <property type="molecule type" value="Genomic_DNA"/>
</dbReference>
<dbReference type="GO" id="GO:0003700">
    <property type="term" value="F:DNA-binding transcription factor activity"/>
    <property type="evidence" value="ECO:0007669"/>
    <property type="project" value="TreeGrafter"/>
</dbReference>
<feature type="non-terminal residue" evidence="7">
    <location>
        <position position="1"/>
    </location>
</feature>
<evidence type="ECO:0000259" key="6">
    <source>
        <dbReference type="PROSITE" id="PS51299"/>
    </source>
</evidence>
<dbReference type="InterPro" id="IPR029790">
    <property type="entry name" value="EFG1/Phd1/StuA"/>
</dbReference>
<dbReference type="InterPro" id="IPR003163">
    <property type="entry name" value="Tscrpt_reg_HTH_APSES-type"/>
</dbReference>
<dbReference type="PANTHER" id="PTHR47792">
    <property type="entry name" value="PROTEIN SOK2-RELATED"/>
    <property type="match status" value="1"/>
</dbReference>
<dbReference type="PANTHER" id="PTHR47792:SF1">
    <property type="entry name" value="PROTEIN SOK2-RELATED"/>
    <property type="match status" value="1"/>
</dbReference>
<evidence type="ECO:0000256" key="2">
    <source>
        <dbReference type="ARBA" id="ARBA00023015"/>
    </source>
</evidence>
<feature type="compositionally biased region" description="Low complexity" evidence="5">
    <location>
        <begin position="338"/>
        <end position="347"/>
    </location>
</feature>
<organism evidence="7 8">
    <name type="scientific">Neolecta irregularis (strain DAH-3)</name>
    <dbReference type="NCBI Taxonomy" id="1198029"/>
    <lineage>
        <taxon>Eukaryota</taxon>
        <taxon>Fungi</taxon>
        <taxon>Dikarya</taxon>
        <taxon>Ascomycota</taxon>
        <taxon>Taphrinomycotina</taxon>
        <taxon>Neolectales</taxon>
        <taxon>Neolectaceae</taxon>
        <taxon>Neolecta</taxon>
    </lineage>
</organism>
<evidence type="ECO:0000313" key="7">
    <source>
        <dbReference type="EMBL" id="OLL22070.1"/>
    </source>
</evidence>
<dbReference type="Gene3D" id="3.10.260.10">
    <property type="entry name" value="Transcription regulator HTH, APSES-type DNA-binding domain"/>
    <property type="match status" value="1"/>
</dbReference>
<feature type="region of interest" description="Disordered" evidence="5">
    <location>
        <begin position="1"/>
        <end position="20"/>
    </location>
</feature>
<dbReference type="AlphaFoldDB" id="A0A1U7LHD5"/>
<evidence type="ECO:0000313" key="8">
    <source>
        <dbReference type="Proteomes" id="UP000186594"/>
    </source>
</evidence>
<gene>
    <name evidence="7" type="ORF">NEOLI_003795</name>
</gene>
<dbReference type="GO" id="GO:0043565">
    <property type="term" value="F:sequence-specific DNA binding"/>
    <property type="evidence" value="ECO:0007669"/>
    <property type="project" value="TreeGrafter"/>
</dbReference>
<dbReference type="SMART" id="SM01252">
    <property type="entry name" value="KilA-N"/>
    <property type="match status" value="1"/>
</dbReference>
<feature type="domain" description="HTH APSES-type" evidence="6">
    <location>
        <begin position="76"/>
        <end position="182"/>
    </location>
</feature>
<keyword evidence="4" id="KW-0804">Transcription</keyword>
<comment type="caution">
    <text evidence="7">The sequence shown here is derived from an EMBL/GenBank/DDBJ whole genome shotgun (WGS) entry which is preliminary data.</text>
</comment>
<reference evidence="7 8" key="1">
    <citation type="submission" date="2016-04" db="EMBL/GenBank/DDBJ databases">
        <title>Evolutionary innovation and constraint leading to complex multicellularity in the Ascomycota.</title>
        <authorList>
            <person name="Cisse O."/>
            <person name="Nguyen A."/>
            <person name="Hewitt D.A."/>
            <person name="Jedd G."/>
            <person name="Stajich J.E."/>
        </authorList>
    </citation>
    <scope>NUCLEOTIDE SEQUENCE [LARGE SCALE GENOMIC DNA]</scope>
    <source>
        <strain evidence="7 8">DAH-3</strain>
    </source>
</reference>